<proteinExistence type="predicted"/>
<accession>A0A0D2FDA2</accession>
<organism evidence="2 3">
    <name type="scientific">Fonsecaea pedrosoi CBS 271.37</name>
    <dbReference type="NCBI Taxonomy" id="1442368"/>
    <lineage>
        <taxon>Eukaryota</taxon>
        <taxon>Fungi</taxon>
        <taxon>Dikarya</taxon>
        <taxon>Ascomycota</taxon>
        <taxon>Pezizomycotina</taxon>
        <taxon>Eurotiomycetes</taxon>
        <taxon>Chaetothyriomycetidae</taxon>
        <taxon>Chaetothyriales</taxon>
        <taxon>Herpotrichiellaceae</taxon>
        <taxon>Fonsecaea</taxon>
    </lineage>
</organism>
<dbReference type="VEuPathDB" id="FungiDB:Z517_03857"/>
<dbReference type="STRING" id="1442368.A0A0D2FDA2"/>
<dbReference type="EMBL" id="KN846970">
    <property type="protein sequence ID" value="KIW84607.1"/>
    <property type="molecule type" value="Genomic_DNA"/>
</dbReference>
<feature type="compositionally biased region" description="Polar residues" evidence="1">
    <location>
        <begin position="24"/>
        <end position="36"/>
    </location>
</feature>
<gene>
    <name evidence="2" type="ORF">Z517_03857</name>
</gene>
<dbReference type="Proteomes" id="UP000053029">
    <property type="component" value="Unassembled WGS sequence"/>
</dbReference>
<feature type="compositionally biased region" description="Pro residues" evidence="1">
    <location>
        <begin position="1"/>
        <end position="16"/>
    </location>
</feature>
<reference evidence="2 3" key="1">
    <citation type="submission" date="2015-01" db="EMBL/GenBank/DDBJ databases">
        <title>The Genome Sequence of Fonsecaea pedrosoi CBS 271.37.</title>
        <authorList>
            <consortium name="The Broad Institute Genomics Platform"/>
            <person name="Cuomo C."/>
            <person name="de Hoog S."/>
            <person name="Gorbushina A."/>
            <person name="Stielow B."/>
            <person name="Teixiera M."/>
            <person name="Abouelleil A."/>
            <person name="Chapman S.B."/>
            <person name="Priest M."/>
            <person name="Young S.K."/>
            <person name="Wortman J."/>
            <person name="Nusbaum C."/>
            <person name="Birren B."/>
        </authorList>
    </citation>
    <scope>NUCLEOTIDE SEQUENCE [LARGE SCALE GENOMIC DNA]</scope>
    <source>
        <strain evidence="2 3">CBS 271.37</strain>
    </source>
</reference>
<protein>
    <submittedName>
        <fullName evidence="2">Uncharacterized protein</fullName>
    </submittedName>
</protein>
<dbReference type="AlphaFoldDB" id="A0A0D2FDA2"/>
<dbReference type="RefSeq" id="XP_013288415.1">
    <property type="nucleotide sequence ID" value="XM_013432961.1"/>
</dbReference>
<dbReference type="GeneID" id="25303347"/>
<evidence type="ECO:0000256" key="1">
    <source>
        <dbReference type="SAM" id="MobiDB-lite"/>
    </source>
</evidence>
<evidence type="ECO:0000313" key="2">
    <source>
        <dbReference type="EMBL" id="KIW84607.1"/>
    </source>
</evidence>
<dbReference type="HOGENOM" id="CLU_1845155_0_0_1"/>
<keyword evidence="3" id="KW-1185">Reference proteome</keyword>
<feature type="region of interest" description="Disordered" evidence="1">
    <location>
        <begin position="1"/>
        <end position="45"/>
    </location>
</feature>
<dbReference type="OrthoDB" id="4364580at2759"/>
<evidence type="ECO:0000313" key="3">
    <source>
        <dbReference type="Proteomes" id="UP000053029"/>
    </source>
</evidence>
<sequence length="139" mass="15824">MFPGPRPTRASPPPPRRTYGGGVTSSRTSAGSTRKNSMLRDAVSVTSIPPKRSRLYRGGIHYIQNYNSVKEVFNANKRMPFDNDAVEELAVDPLVSDTARTLAGGRPRERRILRRAYTQSRYRARVNLHDNRRKHYGIR</sequence>
<name>A0A0D2FDA2_9EURO</name>